<dbReference type="EMBL" id="JBJUIK010000004">
    <property type="protein sequence ID" value="KAL3528788.1"/>
    <property type="molecule type" value="Genomic_DNA"/>
</dbReference>
<reference evidence="3 4" key="1">
    <citation type="submission" date="2024-11" db="EMBL/GenBank/DDBJ databases">
        <title>A near-complete genome assembly of Cinchona calisaya.</title>
        <authorList>
            <person name="Lian D.C."/>
            <person name="Zhao X.W."/>
            <person name="Wei L."/>
        </authorList>
    </citation>
    <scope>NUCLEOTIDE SEQUENCE [LARGE SCALE GENOMIC DNA]</scope>
    <source>
        <tissue evidence="3">Nenye</tissue>
    </source>
</reference>
<evidence type="ECO:0008006" key="5">
    <source>
        <dbReference type="Google" id="ProtNLM"/>
    </source>
</evidence>
<evidence type="ECO:0000313" key="3">
    <source>
        <dbReference type="EMBL" id="KAL3528788.1"/>
    </source>
</evidence>
<keyword evidence="1" id="KW-0175">Coiled coil</keyword>
<evidence type="ECO:0000256" key="2">
    <source>
        <dbReference type="SAM" id="MobiDB-lite"/>
    </source>
</evidence>
<dbReference type="PANTHER" id="PTHR43941">
    <property type="entry name" value="STRUCTURAL MAINTENANCE OF CHROMOSOMES PROTEIN 2"/>
    <property type="match status" value="1"/>
</dbReference>
<sequence>MEFVMGSCCLLHSPVNHSLLQIPSSSSSSLTTSSSSQSICFFSPLKTAQKRRKKTIISACMMNQESGNNGRNFLFAKRVILFVGFSVLPVLKMTAKAIESWPQDVSGLKDLEEDKRAEQKHQGDASQNPFISLLSGLGILGSGVLGALYTQALKEKATSDATIEAMRNKLKEKEDAIVSMKKKFESDLINEKEIHNQQVAKLREEQQSLVSQLKSAKDTVVGLGLEQQKVRKLVGELKATINGLQIDLVKAEEDKKEIREKLTEKLESLGVLQEKINFLGWEIKDKDNNIQSLSSAVADKEMKLEKLNSTYQQLQDRLLGLNSENEELKDNLVKNEKELGLKTVAVDDLNAQVGELLAEKEETSRKFDAIQGEYNELKSLSKNKAAEDAKLLEEQKFKLYQLEEQLESTLSEISRNKVQVADLTKERDDLRKMLDEELIRPKSLEQELQVALVNFERSRNDATELASQLQLSRDLCSELEVEVANIRTDFAETKDTLQKKAEEARRGAEVLAGELMSVKELLKKKTEDMQTVSDELATVVQTCNDLQQELVDVYKKAESAVNDLHEEKAIVASLNRELKAYDTKISEEREARKSLERDLEVATRSLNEINRNAVILSGEVELANTHISSLENEKDALYKSLAKQKQISQEARENMEDAGSLIMRLGQERESLEKRAKKLEEELAATKGEILRLRTRINSSKTTVNEQHQETVEVGVKAAAPPVKRTTRRRKAVQQNDDS</sequence>
<dbReference type="Proteomes" id="UP001630127">
    <property type="component" value="Unassembled WGS sequence"/>
</dbReference>
<feature type="coiled-coil region" evidence="1">
    <location>
        <begin position="163"/>
        <end position="366"/>
    </location>
</feature>
<evidence type="ECO:0000256" key="1">
    <source>
        <dbReference type="SAM" id="Coils"/>
    </source>
</evidence>
<dbReference type="Gene3D" id="1.10.287.1490">
    <property type="match status" value="1"/>
</dbReference>
<feature type="coiled-coil region" evidence="1">
    <location>
        <begin position="529"/>
        <end position="696"/>
    </location>
</feature>
<feature type="coiled-coil region" evidence="1">
    <location>
        <begin position="392"/>
        <end position="440"/>
    </location>
</feature>
<dbReference type="PANTHER" id="PTHR43941:SF5">
    <property type="entry name" value="ELKS_RAB6-INTERACTING_CAST FAMILY PROTEIN"/>
    <property type="match status" value="1"/>
</dbReference>
<accession>A0ABD3ACB0</accession>
<proteinExistence type="predicted"/>
<keyword evidence="4" id="KW-1185">Reference proteome</keyword>
<organism evidence="3 4">
    <name type="scientific">Cinchona calisaya</name>
    <dbReference type="NCBI Taxonomy" id="153742"/>
    <lineage>
        <taxon>Eukaryota</taxon>
        <taxon>Viridiplantae</taxon>
        <taxon>Streptophyta</taxon>
        <taxon>Embryophyta</taxon>
        <taxon>Tracheophyta</taxon>
        <taxon>Spermatophyta</taxon>
        <taxon>Magnoliopsida</taxon>
        <taxon>eudicotyledons</taxon>
        <taxon>Gunneridae</taxon>
        <taxon>Pentapetalae</taxon>
        <taxon>asterids</taxon>
        <taxon>lamiids</taxon>
        <taxon>Gentianales</taxon>
        <taxon>Rubiaceae</taxon>
        <taxon>Cinchonoideae</taxon>
        <taxon>Cinchoneae</taxon>
        <taxon>Cinchona</taxon>
    </lineage>
</organism>
<dbReference type="AlphaFoldDB" id="A0ABD3ACB0"/>
<gene>
    <name evidence="3" type="ORF">ACH5RR_008110</name>
</gene>
<name>A0ABD3ACB0_9GENT</name>
<comment type="caution">
    <text evidence="3">The sequence shown here is derived from an EMBL/GenBank/DDBJ whole genome shotgun (WGS) entry which is preliminary data.</text>
</comment>
<evidence type="ECO:0000313" key="4">
    <source>
        <dbReference type="Proteomes" id="UP001630127"/>
    </source>
</evidence>
<feature type="region of interest" description="Disordered" evidence="2">
    <location>
        <begin position="720"/>
        <end position="739"/>
    </location>
</feature>
<protein>
    <recommendedName>
        <fullName evidence="5">MAR-binding filament-like protein 1-1</fullName>
    </recommendedName>
</protein>